<gene>
    <name evidence="1" type="ORF">OTI717_LOCUS42593</name>
</gene>
<comment type="caution">
    <text evidence="1">The sequence shown here is derived from an EMBL/GenBank/DDBJ whole genome shotgun (WGS) entry which is preliminary data.</text>
</comment>
<protein>
    <submittedName>
        <fullName evidence="1">Uncharacterized protein</fullName>
    </submittedName>
</protein>
<dbReference type="AlphaFoldDB" id="A0A820JAY9"/>
<name>A0A820JAY9_9BILA</name>
<sequence>MKPHDYWEKANRFKSFALRSARINFQQQQIASKERYDQGRRHPIYKAGDFVWLKHSINRTKFGVRFDGPFVIINRINQVKYLIEHTELGYRQYEHLNNLIPFYDRD</sequence>
<reference evidence="1" key="1">
    <citation type="submission" date="2021-02" db="EMBL/GenBank/DDBJ databases">
        <authorList>
            <person name="Nowell W R."/>
        </authorList>
    </citation>
    <scope>NUCLEOTIDE SEQUENCE</scope>
</reference>
<evidence type="ECO:0000313" key="2">
    <source>
        <dbReference type="Proteomes" id="UP000663823"/>
    </source>
</evidence>
<dbReference type="Proteomes" id="UP000663823">
    <property type="component" value="Unassembled WGS sequence"/>
</dbReference>
<organism evidence="1 2">
    <name type="scientific">Rotaria sordida</name>
    <dbReference type="NCBI Taxonomy" id="392033"/>
    <lineage>
        <taxon>Eukaryota</taxon>
        <taxon>Metazoa</taxon>
        <taxon>Spiralia</taxon>
        <taxon>Gnathifera</taxon>
        <taxon>Rotifera</taxon>
        <taxon>Eurotatoria</taxon>
        <taxon>Bdelloidea</taxon>
        <taxon>Philodinida</taxon>
        <taxon>Philodinidae</taxon>
        <taxon>Rotaria</taxon>
    </lineage>
</organism>
<proteinExistence type="predicted"/>
<dbReference type="EMBL" id="CAJOAX010052963">
    <property type="protein sequence ID" value="CAF4319207.1"/>
    <property type="molecule type" value="Genomic_DNA"/>
</dbReference>
<evidence type="ECO:0000313" key="1">
    <source>
        <dbReference type="EMBL" id="CAF4319207.1"/>
    </source>
</evidence>
<accession>A0A820JAY9</accession>